<evidence type="ECO:0000256" key="10">
    <source>
        <dbReference type="ARBA" id="ARBA00023098"/>
    </source>
</evidence>
<evidence type="ECO:0000256" key="8">
    <source>
        <dbReference type="ARBA" id="ARBA00022692"/>
    </source>
</evidence>
<feature type="transmembrane region" description="Helical" evidence="17">
    <location>
        <begin position="78"/>
        <end position="103"/>
    </location>
</feature>
<comment type="subcellular location">
    <subcellularLocation>
        <location evidence="1">Membrane</location>
        <topology evidence="1">Multi-pass membrane protein</topology>
    </subcellularLocation>
</comment>
<evidence type="ECO:0000313" key="18">
    <source>
        <dbReference type="EMBL" id="BCR04872.1"/>
    </source>
</evidence>
<evidence type="ECO:0000256" key="5">
    <source>
        <dbReference type="ARBA" id="ARBA00014944"/>
    </source>
</evidence>
<reference evidence="18 19" key="1">
    <citation type="journal article" date="2016" name="C (Basel)">
        <title>Selective Growth of and Electricity Production by Marine Exoelectrogenic Bacteria in Self-Aggregated Hydrogel of Microbially Reduced Graphene Oxide.</title>
        <authorList>
            <person name="Yoshida N."/>
            <person name="Goto Y."/>
            <person name="Miyata Y."/>
        </authorList>
    </citation>
    <scope>NUCLEOTIDE SEQUENCE [LARGE SCALE GENOMIC DNA]</scope>
    <source>
        <strain evidence="18 19">NIT-T3</strain>
    </source>
</reference>
<proteinExistence type="inferred from homology"/>
<dbReference type="InterPro" id="IPR000462">
    <property type="entry name" value="CDP-OH_P_trans"/>
</dbReference>
<dbReference type="Proteomes" id="UP001319827">
    <property type="component" value="Chromosome"/>
</dbReference>
<dbReference type="PROSITE" id="PS00379">
    <property type="entry name" value="CDP_ALCOHOL_P_TRANSF"/>
    <property type="match status" value="1"/>
</dbReference>
<keyword evidence="10" id="KW-0443">Lipid metabolism</keyword>
<gene>
    <name evidence="18" type="primary">pgsA</name>
    <name evidence="18" type="ORF">DESUT3_19410</name>
</gene>
<feature type="transmembrane region" description="Helical" evidence="17">
    <location>
        <begin position="133"/>
        <end position="151"/>
    </location>
</feature>
<dbReference type="InterPro" id="IPR050324">
    <property type="entry name" value="CDP-alcohol_PTase-I"/>
</dbReference>
<keyword evidence="13" id="KW-1208">Phospholipid metabolism</keyword>
<evidence type="ECO:0000256" key="15">
    <source>
        <dbReference type="NCBIfam" id="TIGR00560"/>
    </source>
</evidence>
<keyword evidence="7 16" id="KW-0808">Transferase</keyword>
<keyword evidence="6" id="KW-0444">Lipid biosynthesis</keyword>
<feature type="transmembrane region" description="Helical" evidence="17">
    <location>
        <begin position="12"/>
        <end position="31"/>
    </location>
</feature>
<dbReference type="EC" id="2.7.8.5" evidence="4 15"/>
<name>A0ABM8HVW7_9BACT</name>
<keyword evidence="11 17" id="KW-0472">Membrane</keyword>
<evidence type="ECO:0000256" key="4">
    <source>
        <dbReference type="ARBA" id="ARBA00013170"/>
    </source>
</evidence>
<feature type="transmembrane region" description="Helical" evidence="17">
    <location>
        <begin position="38"/>
        <end position="58"/>
    </location>
</feature>
<evidence type="ECO:0000256" key="1">
    <source>
        <dbReference type="ARBA" id="ARBA00004141"/>
    </source>
</evidence>
<evidence type="ECO:0000256" key="7">
    <source>
        <dbReference type="ARBA" id="ARBA00022679"/>
    </source>
</evidence>
<dbReference type="InterPro" id="IPR043130">
    <property type="entry name" value="CDP-OH_PTrfase_TM_dom"/>
</dbReference>
<evidence type="ECO:0000256" key="2">
    <source>
        <dbReference type="ARBA" id="ARBA00005042"/>
    </source>
</evidence>
<comment type="pathway">
    <text evidence="2">Phospholipid metabolism; phosphatidylglycerol biosynthesis; phosphatidylglycerol from CDP-diacylglycerol: step 1/2.</text>
</comment>
<dbReference type="PIRSF" id="PIRSF000847">
    <property type="entry name" value="Phos_ph_gly_syn"/>
    <property type="match status" value="1"/>
</dbReference>
<evidence type="ECO:0000256" key="3">
    <source>
        <dbReference type="ARBA" id="ARBA00010441"/>
    </source>
</evidence>
<accession>A0ABM8HVW7</accession>
<dbReference type="PANTHER" id="PTHR14269">
    <property type="entry name" value="CDP-DIACYLGLYCEROL--GLYCEROL-3-PHOSPHATE 3-PHOSPHATIDYLTRANSFERASE-RELATED"/>
    <property type="match status" value="1"/>
</dbReference>
<reference evidence="18 19" key="2">
    <citation type="journal article" date="2021" name="Int. J. Syst. Evol. Microbiol.">
        <title>Isolation and Polyphasic Characterization of Desulfuromonas versatilis sp. Nov., an Electrogenic Bacteria Capable of Versatile Metabolism Isolated from a Graphene Oxide-Reducing Enrichment Culture.</title>
        <authorList>
            <person name="Xie L."/>
            <person name="Yoshida N."/>
            <person name="Ishii S."/>
            <person name="Meng L."/>
        </authorList>
    </citation>
    <scope>NUCLEOTIDE SEQUENCE [LARGE SCALE GENOMIC DNA]</scope>
    <source>
        <strain evidence="18 19">NIT-T3</strain>
    </source>
</reference>
<evidence type="ECO:0000256" key="6">
    <source>
        <dbReference type="ARBA" id="ARBA00022516"/>
    </source>
</evidence>
<dbReference type="InterPro" id="IPR004570">
    <property type="entry name" value="Phosphatidylglycerol_P_synth"/>
</dbReference>
<evidence type="ECO:0000256" key="12">
    <source>
        <dbReference type="ARBA" id="ARBA00023209"/>
    </source>
</evidence>
<keyword evidence="8 17" id="KW-0812">Transmembrane</keyword>
<feature type="transmembrane region" description="Helical" evidence="17">
    <location>
        <begin position="163"/>
        <end position="187"/>
    </location>
</feature>
<comment type="similarity">
    <text evidence="3 16">Belongs to the CDP-alcohol phosphatidyltransferase class-I family.</text>
</comment>
<evidence type="ECO:0000256" key="14">
    <source>
        <dbReference type="ARBA" id="ARBA00048586"/>
    </source>
</evidence>
<dbReference type="Pfam" id="PF01066">
    <property type="entry name" value="CDP-OH_P_transf"/>
    <property type="match status" value="1"/>
</dbReference>
<keyword evidence="9 17" id="KW-1133">Transmembrane helix</keyword>
<keyword evidence="19" id="KW-1185">Reference proteome</keyword>
<dbReference type="EMBL" id="AP024355">
    <property type="protein sequence ID" value="BCR04872.1"/>
    <property type="molecule type" value="Genomic_DNA"/>
</dbReference>
<evidence type="ECO:0000256" key="11">
    <source>
        <dbReference type="ARBA" id="ARBA00023136"/>
    </source>
</evidence>
<dbReference type="PANTHER" id="PTHR14269:SF62">
    <property type="entry name" value="CDP-DIACYLGLYCEROL--GLYCEROL-3-PHOSPHATE 3-PHOSPHATIDYLTRANSFERASE 1, CHLOROPLASTIC"/>
    <property type="match status" value="1"/>
</dbReference>
<comment type="catalytic activity">
    <reaction evidence="14">
        <text>a CDP-1,2-diacyl-sn-glycerol + sn-glycerol 3-phosphate = a 1,2-diacyl-sn-glycero-3-phospho-(1'-sn-glycero-3'-phosphate) + CMP + H(+)</text>
        <dbReference type="Rhea" id="RHEA:12593"/>
        <dbReference type="ChEBI" id="CHEBI:15378"/>
        <dbReference type="ChEBI" id="CHEBI:57597"/>
        <dbReference type="ChEBI" id="CHEBI:58332"/>
        <dbReference type="ChEBI" id="CHEBI:60110"/>
        <dbReference type="ChEBI" id="CHEBI:60377"/>
        <dbReference type="EC" id="2.7.8.5"/>
    </reaction>
</comment>
<dbReference type="Gene3D" id="1.20.120.1760">
    <property type="match status" value="1"/>
</dbReference>
<dbReference type="RefSeq" id="WP_221252317.1">
    <property type="nucleotide sequence ID" value="NZ_AP024355.1"/>
</dbReference>
<evidence type="ECO:0000256" key="17">
    <source>
        <dbReference type="SAM" id="Phobius"/>
    </source>
</evidence>
<dbReference type="InterPro" id="IPR048254">
    <property type="entry name" value="CDP_ALCOHOL_P_TRANSF_CS"/>
</dbReference>
<evidence type="ECO:0000256" key="16">
    <source>
        <dbReference type="RuleBase" id="RU003750"/>
    </source>
</evidence>
<keyword evidence="12" id="KW-0594">Phospholipid biosynthesis</keyword>
<evidence type="ECO:0000256" key="9">
    <source>
        <dbReference type="ARBA" id="ARBA00022989"/>
    </source>
</evidence>
<sequence>MNLRSGRLNLPNMLTLGRVAAIPVLVILMLFDSREAGFWAAVVFGLASLTDWLDGYLARKWEIVTVLGKFLDPLADKLLVMAALIMLIPMGRVPAWAVFLILAREITITGLRSIASSEGIVIAASDLGKFKTIFQMTAIPGLLLHYDYYWLFGLRWELFHVNMHNFGIFFFWVAFVMTMWSGGDYLVKFFRVISR</sequence>
<organism evidence="18 19">
    <name type="scientific">Desulfuromonas versatilis</name>
    <dbReference type="NCBI Taxonomy" id="2802975"/>
    <lineage>
        <taxon>Bacteria</taxon>
        <taxon>Pseudomonadati</taxon>
        <taxon>Thermodesulfobacteriota</taxon>
        <taxon>Desulfuromonadia</taxon>
        <taxon>Desulfuromonadales</taxon>
        <taxon>Desulfuromonadaceae</taxon>
        <taxon>Desulfuromonas</taxon>
    </lineage>
</organism>
<evidence type="ECO:0000256" key="13">
    <source>
        <dbReference type="ARBA" id="ARBA00023264"/>
    </source>
</evidence>
<evidence type="ECO:0000313" key="19">
    <source>
        <dbReference type="Proteomes" id="UP001319827"/>
    </source>
</evidence>
<protein>
    <recommendedName>
        <fullName evidence="5 15">CDP-diacylglycerol--glycerol-3-phosphate 3-phosphatidyltransferase</fullName>
        <ecNumber evidence="4 15">2.7.8.5</ecNumber>
    </recommendedName>
</protein>
<dbReference type="NCBIfam" id="TIGR00560">
    <property type="entry name" value="pgsA"/>
    <property type="match status" value="1"/>
</dbReference>